<evidence type="ECO:0000256" key="9">
    <source>
        <dbReference type="ARBA" id="ARBA00023136"/>
    </source>
</evidence>
<evidence type="ECO:0000256" key="1">
    <source>
        <dbReference type="ARBA" id="ARBA00004323"/>
    </source>
</evidence>
<keyword evidence="11" id="KW-0325">Glycoprotein</keyword>
<keyword evidence="6" id="KW-0735">Signal-anchor</keyword>
<dbReference type="PIRSF" id="PIRSF005557">
    <property type="entry name" value="Sialyl_trans"/>
    <property type="match status" value="1"/>
</dbReference>
<evidence type="ECO:0000256" key="4">
    <source>
        <dbReference type="ARBA" id="ARBA00022679"/>
    </source>
</evidence>
<evidence type="ECO:0000256" key="2">
    <source>
        <dbReference type="ARBA" id="ARBA00006003"/>
    </source>
</evidence>
<sequence>MVLNKTRVATHLYTSQKNVPVHSKLTFFQSNLTVKIMRGTYQYFPRNVQFPRKPHQRCSVVGNGGILTGSGCGNEIDSADHVFRLNLPPIHGRFTEDVGEKTNFVTLNPSVLHMSQYSLLLGEENVRAFTQAVAMYPANAVIYTHPFDRKQYRKPVYRAHKAMLGGSEQEMRWSHPEFLRAADRFWKKAFHLKEPRITSGLLVATIALSMCEETHLYGFWPYRTAQDGRVLAYHYFERPISNSGFQDGEEVFRSGVANNKHHRMGDEFSVLWYLHKKGVLRLHVEDCEERY</sequence>
<dbReference type="InterPro" id="IPR012163">
    <property type="entry name" value="Sialyl_trans"/>
</dbReference>
<evidence type="ECO:0000256" key="6">
    <source>
        <dbReference type="ARBA" id="ARBA00022968"/>
    </source>
</evidence>
<dbReference type="Pfam" id="PF00777">
    <property type="entry name" value="Glyco_transf_29"/>
    <property type="match status" value="1"/>
</dbReference>
<dbReference type="PANTHER" id="PTHR11987">
    <property type="entry name" value="ALPHA-2,8-SIALYLTRANSFERASE"/>
    <property type="match status" value="1"/>
</dbReference>
<proteinExistence type="evidence at transcript level"/>
<feature type="disulfide bond" evidence="12">
    <location>
        <begin position="58"/>
        <end position="211"/>
    </location>
</feature>
<evidence type="ECO:0000256" key="8">
    <source>
        <dbReference type="ARBA" id="ARBA00023034"/>
    </source>
</evidence>
<gene>
    <name evidence="13" type="primary">sia11</name>
</gene>
<keyword evidence="3 13" id="KW-0328">Glycosyltransferase</keyword>
<dbReference type="PANTHER" id="PTHR11987:SF53">
    <property type="entry name" value="ALPHA-2,8-SIALYLTRANSFERASE 8F-LIKE"/>
    <property type="match status" value="1"/>
</dbReference>
<dbReference type="GO" id="GO:0000139">
    <property type="term" value="C:Golgi membrane"/>
    <property type="evidence" value="ECO:0007669"/>
    <property type="project" value="UniProtKB-SubCell"/>
</dbReference>
<evidence type="ECO:0000256" key="10">
    <source>
        <dbReference type="ARBA" id="ARBA00023157"/>
    </source>
</evidence>
<keyword evidence="9" id="KW-0472">Membrane</keyword>
<evidence type="ECO:0000256" key="5">
    <source>
        <dbReference type="ARBA" id="ARBA00022692"/>
    </source>
</evidence>
<comment type="subcellular location">
    <subcellularLocation>
        <location evidence="1">Golgi apparatus membrane</location>
        <topology evidence="1">Single-pass type II membrane protein</topology>
    </subcellularLocation>
</comment>
<evidence type="ECO:0000313" key="13">
    <source>
        <dbReference type="EMBL" id="ABO40442.1"/>
    </source>
</evidence>
<keyword evidence="7" id="KW-1133">Transmembrane helix</keyword>
<dbReference type="InterPro" id="IPR050943">
    <property type="entry name" value="Glycosyltr_29_Sialyltrsf"/>
</dbReference>
<organism evidence="13">
    <name type="scientific">Branchiostoma floridae</name>
    <name type="common">Florida lancelet</name>
    <name type="synonym">Amphioxus</name>
    <dbReference type="NCBI Taxonomy" id="7739"/>
    <lineage>
        <taxon>Eukaryota</taxon>
        <taxon>Metazoa</taxon>
        <taxon>Chordata</taxon>
        <taxon>Cephalochordata</taxon>
        <taxon>Leptocardii</taxon>
        <taxon>Amphioxiformes</taxon>
        <taxon>Branchiostomatidae</taxon>
        <taxon>Branchiostoma</taxon>
    </lineage>
</organism>
<keyword evidence="5" id="KW-0812">Transmembrane</keyword>
<keyword evidence="10" id="KW-1015">Disulfide bond</keyword>
<evidence type="ECO:0000256" key="7">
    <source>
        <dbReference type="ARBA" id="ARBA00022989"/>
    </source>
</evidence>
<dbReference type="InterPro" id="IPR038578">
    <property type="entry name" value="GT29-like_sf"/>
</dbReference>
<evidence type="ECO:0000256" key="3">
    <source>
        <dbReference type="ARBA" id="ARBA00022676"/>
    </source>
</evidence>
<dbReference type="EMBL" id="EF158036">
    <property type="protein sequence ID" value="ABO40442.1"/>
    <property type="molecule type" value="mRNA"/>
</dbReference>
<dbReference type="GO" id="GO:0008373">
    <property type="term" value="F:sialyltransferase activity"/>
    <property type="evidence" value="ECO:0007669"/>
    <property type="project" value="InterPro"/>
</dbReference>
<keyword evidence="8" id="KW-0333">Golgi apparatus</keyword>
<dbReference type="InterPro" id="IPR001675">
    <property type="entry name" value="Glyco_trans_29"/>
</dbReference>
<comment type="similarity">
    <text evidence="2">Belongs to the glycosyltransferase 29 family.</text>
</comment>
<reference evidence="13" key="1">
    <citation type="submission" date="2006-12" db="EMBL/GenBank/DDBJ databases">
        <title>Advances in the Evolution of Vertebrate Syalyltransferases.</title>
        <authorList>
            <person name="Harduin-Lepers A."/>
            <person name="Petit D.P."/>
            <person name="Petit J.-M."/>
            <person name="Oriol R."/>
        </authorList>
    </citation>
    <scope>NUCLEOTIDE SEQUENCE</scope>
</reference>
<dbReference type="Gene3D" id="3.90.1480.20">
    <property type="entry name" value="Glycosyl transferase family 29"/>
    <property type="match status" value="1"/>
</dbReference>
<evidence type="ECO:0000256" key="12">
    <source>
        <dbReference type="PIRSR" id="PIRSR005557-2"/>
    </source>
</evidence>
<accession>A9XBJ9</accession>
<protein>
    <submittedName>
        <fullName evidence="13">ST8 alpha-N-acetyl-neuraminide alpha-2,8-sialyltransferase 11</fullName>
    </submittedName>
</protein>
<keyword evidence="4 13" id="KW-0808">Transferase</keyword>
<dbReference type="AlphaFoldDB" id="A9XBJ9"/>
<dbReference type="CDD" id="cd23963">
    <property type="entry name" value="GT29_ST8SIA"/>
    <property type="match status" value="1"/>
</dbReference>
<dbReference type="CAZy" id="GT29">
    <property type="family name" value="Glycosyltransferase Family 29"/>
</dbReference>
<evidence type="ECO:0000256" key="11">
    <source>
        <dbReference type="ARBA" id="ARBA00023180"/>
    </source>
</evidence>
<name>A9XBJ9_BRAFL</name>